<reference evidence="1" key="1">
    <citation type="submission" date="2020-03" db="EMBL/GenBank/DDBJ databases">
        <title>The deep terrestrial virosphere.</title>
        <authorList>
            <person name="Holmfeldt K."/>
            <person name="Nilsson E."/>
            <person name="Simone D."/>
            <person name="Lopez-Fernandez M."/>
            <person name="Wu X."/>
            <person name="de Brujin I."/>
            <person name="Lundin D."/>
            <person name="Andersson A."/>
            <person name="Bertilsson S."/>
            <person name="Dopson M."/>
        </authorList>
    </citation>
    <scope>NUCLEOTIDE SEQUENCE</scope>
    <source>
        <strain evidence="4">MM415A00110</strain>
        <strain evidence="2">MM415B00633</strain>
        <strain evidence="1">TM448A00090</strain>
        <strain evidence="3">TM448B00221</strain>
    </source>
</reference>
<gene>
    <name evidence="4" type="ORF">MM415A00110_0017</name>
    <name evidence="2" type="ORF">MM415B00633_0008</name>
    <name evidence="1" type="ORF">TM448A00090_0059</name>
    <name evidence="3" type="ORF">TM448B00221_0045</name>
</gene>
<evidence type="ECO:0000313" key="3">
    <source>
        <dbReference type="EMBL" id="QJH94491.1"/>
    </source>
</evidence>
<proteinExistence type="predicted"/>
<name>A0A6H1ZA27_9ZZZZ</name>
<accession>A0A6H1ZA27</accession>
<dbReference type="EMBL" id="MT141495">
    <property type="protein sequence ID" value="QJA63324.1"/>
    <property type="molecule type" value="Genomic_DNA"/>
</dbReference>
<dbReference type="EMBL" id="MT144601">
    <property type="protein sequence ID" value="QJH94491.1"/>
    <property type="molecule type" value="Genomic_DNA"/>
</dbReference>
<dbReference type="EMBL" id="MT145189">
    <property type="protein sequence ID" value="QJI04696.1"/>
    <property type="molecule type" value="Genomic_DNA"/>
</dbReference>
<evidence type="ECO:0000313" key="4">
    <source>
        <dbReference type="EMBL" id="QJI04696.1"/>
    </source>
</evidence>
<evidence type="ECO:0000313" key="1">
    <source>
        <dbReference type="EMBL" id="QJA44227.1"/>
    </source>
</evidence>
<dbReference type="AlphaFoldDB" id="A0A6H1ZA27"/>
<sequence length="78" mass="8982">MTRNECVKKVDELLLQVKPFLVKEIIRLMNCGGIELGDYENDFEAPKVLLATALLNCHLRYVPLAEFGRADMRNLLKF</sequence>
<protein>
    <submittedName>
        <fullName evidence="1">Uncharacterized protein</fullName>
    </submittedName>
</protein>
<organism evidence="1">
    <name type="scientific">viral metagenome</name>
    <dbReference type="NCBI Taxonomy" id="1070528"/>
    <lineage>
        <taxon>unclassified sequences</taxon>
        <taxon>metagenomes</taxon>
        <taxon>organismal metagenomes</taxon>
    </lineage>
</organism>
<dbReference type="EMBL" id="MT143974">
    <property type="protein sequence ID" value="QJA44227.1"/>
    <property type="molecule type" value="Genomic_DNA"/>
</dbReference>
<evidence type="ECO:0000313" key="2">
    <source>
        <dbReference type="EMBL" id="QJA63324.1"/>
    </source>
</evidence>